<dbReference type="KEGG" id="kro:BVG79_00779"/>
<keyword evidence="2 9" id="KW-0328">Glycosyltransferase</keyword>
<evidence type="ECO:0000256" key="3">
    <source>
        <dbReference type="ARBA" id="ARBA00022679"/>
    </source>
</evidence>
<name>A0A1W6NY80_9RHOB</name>
<comment type="subcellular location">
    <subcellularLocation>
        <location evidence="1">Membrane</location>
        <topology evidence="1">Multi-pass membrane protein</topology>
    </subcellularLocation>
</comment>
<dbReference type="STRING" id="92947.BVG79_00779"/>
<dbReference type="InterPro" id="IPR050321">
    <property type="entry name" value="Glycosyltr_2/OpgH_subfam"/>
</dbReference>
<dbReference type="EC" id="2.4.1.315" evidence="9"/>
<evidence type="ECO:0000256" key="4">
    <source>
        <dbReference type="ARBA" id="ARBA00022692"/>
    </source>
</evidence>
<dbReference type="OrthoDB" id="7431422at2"/>
<keyword evidence="5 7" id="KW-1133">Transmembrane helix</keyword>
<evidence type="ECO:0000256" key="2">
    <source>
        <dbReference type="ARBA" id="ARBA00022676"/>
    </source>
</evidence>
<evidence type="ECO:0000256" key="5">
    <source>
        <dbReference type="ARBA" id="ARBA00022989"/>
    </source>
</evidence>
<keyword evidence="10" id="KW-1185">Reference proteome</keyword>
<dbReference type="Proteomes" id="UP000242447">
    <property type="component" value="Chromosome"/>
</dbReference>
<gene>
    <name evidence="9" type="primary">ugtP</name>
    <name evidence="9" type="ORF">BVG79_00779</name>
</gene>
<evidence type="ECO:0000313" key="10">
    <source>
        <dbReference type="Proteomes" id="UP000242447"/>
    </source>
</evidence>
<dbReference type="EMBL" id="CP019937">
    <property type="protein sequence ID" value="ARO14131.1"/>
    <property type="molecule type" value="Genomic_DNA"/>
</dbReference>
<keyword evidence="3 9" id="KW-0808">Transferase</keyword>
<reference evidence="9 10" key="1">
    <citation type="submission" date="2017-02" db="EMBL/GenBank/DDBJ databases">
        <title>Ketogulonicigenium robustum SPU B003 Genome sequencing and assembly.</title>
        <authorList>
            <person name="Li Y."/>
            <person name="Liu L."/>
            <person name="Wang C."/>
            <person name="Zhang M."/>
            <person name="Zhang T."/>
            <person name="Zhang Y."/>
        </authorList>
    </citation>
    <scope>NUCLEOTIDE SEQUENCE [LARGE SCALE GENOMIC DNA]</scope>
    <source>
        <strain evidence="9 10">SPU_B003</strain>
    </source>
</reference>
<dbReference type="RefSeq" id="WP_085785731.1">
    <property type="nucleotide sequence ID" value="NZ_CP019937.1"/>
</dbReference>
<feature type="transmembrane region" description="Helical" evidence="7">
    <location>
        <begin position="121"/>
        <end position="148"/>
    </location>
</feature>
<evidence type="ECO:0000259" key="8">
    <source>
        <dbReference type="Pfam" id="PF13632"/>
    </source>
</evidence>
<protein>
    <submittedName>
        <fullName evidence="9">Processive 1,2-diacylglycerol beta-glucosyltransferase</fullName>
        <ecNumber evidence="9">2.4.1.315</ecNumber>
    </submittedName>
</protein>
<dbReference type="GO" id="GO:0016020">
    <property type="term" value="C:membrane"/>
    <property type="evidence" value="ECO:0007669"/>
    <property type="project" value="UniProtKB-SubCell"/>
</dbReference>
<accession>A0A1W6NY80</accession>
<dbReference type="PANTHER" id="PTHR43867">
    <property type="entry name" value="CELLULOSE SYNTHASE CATALYTIC SUBUNIT A [UDP-FORMING]"/>
    <property type="match status" value="1"/>
</dbReference>
<dbReference type="InterPro" id="IPR029044">
    <property type="entry name" value="Nucleotide-diphossugar_trans"/>
</dbReference>
<evidence type="ECO:0000256" key="7">
    <source>
        <dbReference type="SAM" id="Phobius"/>
    </source>
</evidence>
<feature type="transmembrane region" description="Helical" evidence="7">
    <location>
        <begin position="436"/>
        <end position="461"/>
    </location>
</feature>
<evidence type="ECO:0000313" key="9">
    <source>
        <dbReference type="EMBL" id="ARO14131.1"/>
    </source>
</evidence>
<dbReference type="PANTHER" id="PTHR43867:SF2">
    <property type="entry name" value="CELLULOSE SYNTHASE CATALYTIC SUBUNIT A [UDP-FORMING]"/>
    <property type="match status" value="1"/>
</dbReference>
<sequence>MQEHTLAPVGQSLIGGLLPGPSPDYTLLARMGASDALTHRVLPWQQQGAVTVVAARGNAGKATQARLRQVFGQVAICPVAPDQFDQELLPLLQQATVARAETLLPRDQSCRPIQQSFGLQMTALAVVALLALAPSAVFAALCLVAAVLCIANALLKFTCAVAAGRTPPPATALADDALPVFTLFVPLLFEEDIASHLLTRMSALDYPRHKLDLCLLTEDHDATTRAALARTTLPPWVRVIEVPAGTIRTKPRAMNYALPLARGSIIGIYDAEDNPAPDHLRRVAAEFAARPANVVCLQGKLDYFNASANFLTRCFTLEYAVWFRLFLPGLGRMGMVVPLGGTTLFLRDTAIRALHGWDAHNVTEDADLGIRIARAGYRTQIIDITTQEEANGRLWPWVKQRSRWLKGFAMTWAAQMRDPAALLRDIGPIRFGVLQIMLIGMLVQTLLAPLLWSMWLIVLGLPHPLTRFVAPDLLRATAIAFFAAEAVQLVTYTIGAKRAGKCGLIPWSPLMHLYFPLATAALIKALWEMVKRPHYWDKTRHGFYAPPRA</sequence>
<keyword evidence="4 7" id="KW-0812">Transmembrane</keyword>
<dbReference type="Pfam" id="PF13632">
    <property type="entry name" value="Glyco_trans_2_3"/>
    <property type="match status" value="1"/>
</dbReference>
<feature type="transmembrane region" description="Helical" evidence="7">
    <location>
        <begin position="473"/>
        <end position="495"/>
    </location>
</feature>
<dbReference type="GO" id="GO:0016757">
    <property type="term" value="F:glycosyltransferase activity"/>
    <property type="evidence" value="ECO:0007669"/>
    <property type="project" value="UniProtKB-KW"/>
</dbReference>
<dbReference type="AlphaFoldDB" id="A0A1W6NY80"/>
<organism evidence="9 10">
    <name type="scientific">Ketogulonicigenium robustum</name>
    <dbReference type="NCBI Taxonomy" id="92947"/>
    <lineage>
        <taxon>Bacteria</taxon>
        <taxon>Pseudomonadati</taxon>
        <taxon>Pseudomonadota</taxon>
        <taxon>Alphaproteobacteria</taxon>
        <taxon>Rhodobacterales</taxon>
        <taxon>Roseobacteraceae</taxon>
        <taxon>Ketogulonicigenium</taxon>
    </lineage>
</organism>
<dbReference type="Gene3D" id="3.90.550.10">
    <property type="entry name" value="Spore Coat Polysaccharide Biosynthesis Protein SpsA, Chain A"/>
    <property type="match status" value="1"/>
</dbReference>
<evidence type="ECO:0000256" key="6">
    <source>
        <dbReference type="ARBA" id="ARBA00023136"/>
    </source>
</evidence>
<feature type="domain" description="Glycosyltransferase 2-like" evidence="8">
    <location>
        <begin position="266"/>
        <end position="459"/>
    </location>
</feature>
<keyword evidence="6 7" id="KW-0472">Membrane</keyword>
<dbReference type="InterPro" id="IPR001173">
    <property type="entry name" value="Glyco_trans_2-like"/>
</dbReference>
<dbReference type="SUPFAM" id="SSF53448">
    <property type="entry name" value="Nucleotide-diphospho-sugar transferases"/>
    <property type="match status" value="1"/>
</dbReference>
<evidence type="ECO:0000256" key="1">
    <source>
        <dbReference type="ARBA" id="ARBA00004141"/>
    </source>
</evidence>
<proteinExistence type="predicted"/>